<dbReference type="Gene3D" id="3.40.630.10">
    <property type="entry name" value="Zn peptidases"/>
    <property type="match status" value="1"/>
</dbReference>
<dbReference type="InterPro" id="IPR002933">
    <property type="entry name" value="Peptidase_M20"/>
</dbReference>
<sequence length="454" mass="49710">MGGISLLNEYEDTAIKAIDEKSEELRSISLQIHENPELGGEEEFAHNLLVTYLKDQGFDVTPSAYGIKTAFVAEFSSKGGKGRVVSFNSEYDALPEIGHACGHNLIAISGVAGALALKAVFEKHEIPGKVKLFGTPAEETTGGKIELIKAGAYDDVDVSLMVHPNALDGGFFHHIALEPCDVEYFGRNAHAAGIPWAGINALDAIVLAYNSIGLLRQQILPTDRIHGIITNGGEAPNVIPDYTSGKFYIRGRTIENLLALKPRVRKCFEAAAEATGCTKANGAKDLKITWGSTLFDVKTNIPLAERYEEHLKRFGIKFLPKDEQINVSRGSTDQGNVTYVVPGIHPIFDIKPPKGSGTHTPGFTEASKTEVAHEVTLTASKGIVLTGLDFLIDDEFAKQVKDSFDGGHHWKDLIKELERVGILGLEYGLTVKKRFKKKLRKELEIAFEKDRRNF</sequence>
<dbReference type="InterPro" id="IPR017439">
    <property type="entry name" value="Amidohydrolase"/>
</dbReference>
<dbReference type="Gene3D" id="3.30.70.360">
    <property type="match status" value="1"/>
</dbReference>
<dbReference type="PIRSF" id="PIRSF037226">
    <property type="entry name" value="Amidohydrolase_ACY1L2_prd"/>
    <property type="match status" value="1"/>
</dbReference>
<dbReference type="InterPro" id="IPR017144">
    <property type="entry name" value="Xaa-Arg_dipeptidase"/>
</dbReference>
<dbReference type="AlphaFoldDB" id="A0A8H3QKY4"/>
<dbReference type="InterPro" id="IPR052030">
    <property type="entry name" value="Peptidase_M20/M20A_hydrolases"/>
</dbReference>
<evidence type="ECO:0000313" key="4">
    <source>
        <dbReference type="EMBL" id="GES84830.1"/>
    </source>
</evidence>
<evidence type="ECO:0000256" key="1">
    <source>
        <dbReference type="ARBA" id="ARBA00006247"/>
    </source>
</evidence>
<dbReference type="Pfam" id="PF01546">
    <property type="entry name" value="Peptidase_M20"/>
    <property type="match status" value="1"/>
</dbReference>
<accession>A0A8H3QKY4</accession>
<proteinExistence type="inferred from homology"/>
<dbReference type="CDD" id="cd05672">
    <property type="entry name" value="M20_ACY1L2-like"/>
    <property type="match status" value="1"/>
</dbReference>
<dbReference type="InterPro" id="IPR011650">
    <property type="entry name" value="Peptidase_M20_dimer"/>
</dbReference>
<dbReference type="PANTHER" id="PTHR30575">
    <property type="entry name" value="PEPTIDASE M20"/>
    <property type="match status" value="1"/>
</dbReference>
<evidence type="ECO:0000256" key="2">
    <source>
        <dbReference type="PIRNR" id="PIRNR037226"/>
    </source>
</evidence>
<name>A0A8H3QKY4_9GLOM</name>
<evidence type="ECO:0000259" key="3">
    <source>
        <dbReference type="Pfam" id="PF07687"/>
    </source>
</evidence>
<dbReference type="FunFam" id="3.30.70.360:FF:000004">
    <property type="entry name" value="Peptidase M20 domain-containing protein 2"/>
    <property type="match status" value="1"/>
</dbReference>
<dbReference type="Proteomes" id="UP000615446">
    <property type="component" value="Unassembled WGS sequence"/>
</dbReference>
<organism evidence="4 5">
    <name type="scientific">Rhizophagus clarus</name>
    <dbReference type="NCBI Taxonomy" id="94130"/>
    <lineage>
        <taxon>Eukaryota</taxon>
        <taxon>Fungi</taxon>
        <taxon>Fungi incertae sedis</taxon>
        <taxon>Mucoromycota</taxon>
        <taxon>Glomeromycotina</taxon>
        <taxon>Glomeromycetes</taxon>
        <taxon>Glomerales</taxon>
        <taxon>Glomeraceae</taxon>
        <taxon>Rhizophagus</taxon>
    </lineage>
</organism>
<dbReference type="PANTHER" id="PTHR30575:SF0">
    <property type="entry name" value="XAA-ARG DIPEPTIDASE"/>
    <property type="match status" value="1"/>
</dbReference>
<gene>
    <name evidence="4" type="ORF">RCL2_001192200</name>
</gene>
<dbReference type="InterPro" id="IPR036264">
    <property type="entry name" value="Bact_exopeptidase_dim_dom"/>
</dbReference>
<comment type="caution">
    <text evidence="4">The sequence shown here is derived from an EMBL/GenBank/DDBJ whole genome shotgun (WGS) entry which is preliminary data.</text>
</comment>
<comment type="similarity">
    <text evidence="1 2">Belongs to the peptidase M20A family.</text>
</comment>
<feature type="domain" description="Peptidase M20 dimerisation" evidence="3">
    <location>
        <begin position="182"/>
        <end position="273"/>
    </location>
</feature>
<dbReference type="NCBIfam" id="TIGR01891">
    <property type="entry name" value="amidohydrolases"/>
    <property type="match status" value="1"/>
</dbReference>
<reference evidence="4" key="1">
    <citation type="submission" date="2019-10" db="EMBL/GenBank/DDBJ databases">
        <title>Conservation and host-specific expression of non-tandemly repeated heterogenous ribosome RNA gene in arbuscular mycorrhizal fungi.</title>
        <authorList>
            <person name="Maeda T."/>
            <person name="Kobayashi Y."/>
            <person name="Nakagawa T."/>
            <person name="Ezawa T."/>
            <person name="Yamaguchi K."/>
            <person name="Bino T."/>
            <person name="Nishimoto Y."/>
            <person name="Shigenobu S."/>
            <person name="Kawaguchi M."/>
        </authorList>
    </citation>
    <scope>NUCLEOTIDE SEQUENCE</scope>
    <source>
        <strain evidence="4">HR1</strain>
    </source>
</reference>
<protein>
    <recommendedName>
        <fullName evidence="2">Peptidase M20 domain-containing protein 2</fullName>
    </recommendedName>
</protein>
<dbReference type="OrthoDB" id="6119954at2759"/>
<dbReference type="SUPFAM" id="SSF53187">
    <property type="entry name" value="Zn-dependent exopeptidases"/>
    <property type="match status" value="1"/>
</dbReference>
<evidence type="ECO:0000313" key="5">
    <source>
        <dbReference type="Proteomes" id="UP000615446"/>
    </source>
</evidence>
<dbReference type="Pfam" id="PF07687">
    <property type="entry name" value="M20_dimer"/>
    <property type="match status" value="1"/>
</dbReference>
<dbReference type="GO" id="GO:0016805">
    <property type="term" value="F:dipeptidase activity"/>
    <property type="evidence" value="ECO:0007669"/>
    <property type="project" value="InterPro"/>
</dbReference>
<dbReference type="EMBL" id="BLAL01000086">
    <property type="protein sequence ID" value="GES84830.1"/>
    <property type="molecule type" value="Genomic_DNA"/>
</dbReference>
<dbReference type="SUPFAM" id="SSF55031">
    <property type="entry name" value="Bacterial exopeptidase dimerisation domain"/>
    <property type="match status" value="1"/>
</dbReference>